<reference evidence="1" key="1">
    <citation type="journal article" date="2014" name="Front. Microbiol.">
        <title>High frequency of phylogenetically diverse reductive dehalogenase-homologous genes in deep subseafloor sedimentary metagenomes.</title>
        <authorList>
            <person name="Kawai M."/>
            <person name="Futagami T."/>
            <person name="Toyoda A."/>
            <person name="Takaki Y."/>
            <person name="Nishi S."/>
            <person name="Hori S."/>
            <person name="Arai W."/>
            <person name="Tsubouchi T."/>
            <person name="Morono Y."/>
            <person name="Uchiyama I."/>
            <person name="Ito T."/>
            <person name="Fujiyama A."/>
            <person name="Inagaki F."/>
            <person name="Takami H."/>
        </authorList>
    </citation>
    <scope>NUCLEOTIDE SEQUENCE</scope>
    <source>
        <strain evidence="1">Expedition CK06-06</strain>
    </source>
</reference>
<dbReference type="AlphaFoldDB" id="X1F322"/>
<protein>
    <submittedName>
        <fullName evidence="1">Uncharacterized protein</fullName>
    </submittedName>
</protein>
<gene>
    <name evidence="1" type="ORF">S01H4_66465</name>
</gene>
<feature type="non-terminal residue" evidence="1">
    <location>
        <position position="1"/>
    </location>
</feature>
<evidence type="ECO:0000313" key="1">
    <source>
        <dbReference type="EMBL" id="GAH23779.1"/>
    </source>
</evidence>
<name>X1F322_9ZZZZ</name>
<sequence length="32" mass="3714">NKQRGEIRFNGNRICGIKGIQKTKDLNVIVDW</sequence>
<proteinExistence type="predicted"/>
<organism evidence="1">
    <name type="scientific">marine sediment metagenome</name>
    <dbReference type="NCBI Taxonomy" id="412755"/>
    <lineage>
        <taxon>unclassified sequences</taxon>
        <taxon>metagenomes</taxon>
        <taxon>ecological metagenomes</taxon>
    </lineage>
</organism>
<comment type="caution">
    <text evidence="1">The sequence shown here is derived from an EMBL/GenBank/DDBJ whole genome shotgun (WGS) entry which is preliminary data.</text>
</comment>
<accession>X1F322</accession>
<dbReference type="EMBL" id="BART01041174">
    <property type="protein sequence ID" value="GAH23779.1"/>
    <property type="molecule type" value="Genomic_DNA"/>
</dbReference>